<organism evidence="2 3">
    <name type="scientific">Mucilaginibacter yixingensis</name>
    <dbReference type="NCBI Taxonomy" id="1295612"/>
    <lineage>
        <taxon>Bacteria</taxon>
        <taxon>Pseudomonadati</taxon>
        <taxon>Bacteroidota</taxon>
        <taxon>Sphingobacteriia</taxon>
        <taxon>Sphingobacteriales</taxon>
        <taxon>Sphingobacteriaceae</taxon>
        <taxon>Mucilaginibacter</taxon>
    </lineage>
</organism>
<feature type="transmembrane region" description="Helical" evidence="1">
    <location>
        <begin position="33"/>
        <end position="54"/>
    </location>
</feature>
<protein>
    <submittedName>
        <fullName evidence="2">Uncharacterized protein</fullName>
    </submittedName>
</protein>
<keyword evidence="1" id="KW-1133">Transmembrane helix</keyword>
<evidence type="ECO:0000313" key="3">
    <source>
        <dbReference type="Proteomes" id="UP000244168"/>
    </source>
</evidence>
<accession>A0A2T5J8C4</accession>
<name>A0A2T5J8C4_9SPHI</name>
<dbReference type="AlphaFoldDB" id="A0A2T5J8C4"/>
<reference evidence="2 3" key="1">
    <citation type="submission" date="2018-04" db="EMBL/GenBank/DDBJ databases">
        <title>Genomic Encyclopedia of Archaeal and Bacterial Type Strains, Phase II (KMG-II): from individual species to whole genera.</title>
        <authorList>
            <person name="Goeker M."/>
        </authorList>
    </citation>
    <scope>NUCLEOTIDE SEQUENCE [LARGE SCALE GENOMIC DNA]</scope>
    <source>
        <strain evidence="2 3">DSM 26809</strain>
    </source>
</reference>
<dbReference type="EMBL" id="QAOQ01000005">
    <property type="protein sequence ID" value="PTQ95711.1"/>
    <property type="molecule type" value="Genomic_DNA"/>
</dbReference>
<feature type="transmembrane region" description="Helical" evidence="1">
    <location>
        <begin position="7"/>
        <end position="27"/>
    </location>
</feature>
<keyword evidence="1" id="KW-0472">Membrane</keyword>
<evidence type="ECO:0000313" key="2">
    <source>
        <dbReference type="EMBL" id="PTQ95711.1"/>
    </source>
</evidence>
<sequence>MNLKRLFGAILTILGIVGLIYTGANIIQHSRQFTTLIVVGVISLLFFFQGVILIKNTADTAK</sequence>
<dbReference type="OrthoDB" id="677537at2"/>
<gene>
    <name evidence="2" type="ORF">C8P68_105219</name>
</gene>
<keyword evidence="1" id="KW-0812">Transmembrane</keyword>
<evidence type="ECO:0000256" key="1">
    <source>
        <dbReference type="SAM" id="Phobius"/>
    </source>
</evidence>
<proteinExistence type="predicted"/>
<keyword evidence="3" id="KW-1185">Reference proteome</keyword>
<comment type="caution">
    <text evidence="2">The sequence shown here is derived from an EMBL/GenBank/DDBJ whole genome shotgun (WGS) entry which is preliminary data.</text>
</comment>
<dbReference type="Proteomes" id="UP000244168">
    <property type="component" value="Unassembled WGS sequence"/>
</dbReference>